<feature type="region of interest" description="Disordered" evidence="1">
    <location>
        <begin position="36"/>
        <end position="121"/>
    </location>
</feature>
<gene>
    <name evidence="2" type="ORF">NPIL_116671</name>
</gene>
<dbReference type="Proteomes" id="UP000887013">
    <property type="component" value="Unassembled WGS sequence"/>
</dbReference>
<dbReference type="AlphaFoldDB" id="A0A8X6R4I4"/>
<comment type="caution">
    <text evidence="2">The sequence shown here is derived from an EMBL/GenBank/DDBJ whole genome shotgun (WGS) entry which is preliminary data.</text>
</comment>
<feature type="compositionally biased region" description="Polar residues" evidence="1">
    <location>
        <begin position="62"/>
        <end position="71"/>
    </location>
</feature>
<evidence type="ECO:0000256" key="1">
    <source>
        <dbReference type="SAM" id="MobiDB-lite"/>
    </source>
</evidence>
<evidence type="ECO:0000313" key="2">
    <source>
        <dbReference type="EMBL" id="GFU61227.1"/>
    </source>
</evidence>
<dbReference type="EMBL" id="BMAW01040845">
    <property type="protein sequence ID" value="GFU61227.1"/>
    <property type="molecule type" value="Genomic_DNA"/>
</dbReference>
<accession>A0A8X6R4I4</accession>
<feature type="compositionally biased region" description="Basic and acidic residues" evidence="1">
    <location>
        <begin position="36"/>
        <end position="55"/>
    </location>
</feature>
<reference evidence="2" key="1">
    <citation type="submission" date="2020-08" db="EMBL/GenBank/DDBJ databases">
        <title>Multicomponent nature underlies the extraordinary mechanical properties of spider dragline silk.</title>
        <authorList>
            <person name="Kono N."/>
            <person name="Nakamura H."/>
            <person name="Mori M."/>
            <person name="Yoshida Y."/>
            <person name="Ohtoshi R."/>
            <person name="Malay A.D."/>
            <person name="Moran D.A.P."/>
            <person name="Tomita M."/>
            <person name="Numata K."/>
            <person name="Arakawa K."/>
        </authorList>
    </citation>
    <scope>NUCLEOTIDE SEQUENCE</scope>
</reference>
<proteinExistence type="predicted"/>
<sequence length="121" mass="14138">MVNVVQVRIYHPRERDKGVVKTDGLDGERSRVELVETKDSKGLAREETSKNEKWGGKRMMSEGSTESSNKHGSQHQSKRRTPVRRNWRKRSAPLFVENTEVKDDPMRTSSGKRGRFRYHFH</sequence>
<protein>
    <submittedName>
        <fullName evidence="2">Uncharacterized protein</fullName>
    </submittedName>
</protein>
<name>A0A8X6R4I4_NEPPI</name>
<keyword evidence="3" id="KW-1185">Reference proteome</keyword>
<feature type="compositionally biased region" description="Basic residues" evidence="1">
    <location>
        <begin position="110"/>
        <end position="121"/>
    </location>
</feature>
<organism evidence="2 3">
    <name type="scientific">Nephila pilipes</name>
    <name type="common">Giant wood spider</name>
    <name type="synonym">Nephila maculata</name>
    <dbReference type="NCBI Taxonomy" id="299642"/>
    <lineage>
        <taxon>Eukaryota</taxon>
        <taxon>Metazoa</taxon>
        <taxon>Ecdysozoa</taxon>
        <taxon>Arthropoda</taxon>
        <taxon>Chelicerata</taxon>
        <taxon>Arachnida</taxon>
        <taxon>Araneae</taxon>
        <taxon>Araneomorphae</taxon>
        <taxon>Entelegynae</taxon>
        <taxon>Araneoidea</taxon>
        <taxon>Nephilidae</taxon>
        <taxon>Nephila</taxon>
    </lineage>
</organism>
<evidence type="ECO:0000313" key="3">
    <source>
        <dbReference type="Proteomes" id="UP000887013"/>
    </source>
</evidence>
<feature type="compositionally biased region" description="Basic residues" evidence="1">
    <location>
        <begin position="72"/>
        <end position="91"/>
    </location>
</feature>